<dbReference type="InterPro" id="IPR029058">
    <property type="entry name" value="AB_hydrolase_fold"/>
</dbReference>
<dbReference type="GO" id="GO:0017171">
    <property type="term" value="F:serine hydrolase activity"/>
    <property type="evidence" value="ECO:0007669"/>
    <property type="project" value="TreeGrafter"/>
</dbReference>
<dbReference type="EMBL" id="CAKOGL010000031">
    <property type="protein sequence ID" value="CAH2108308.1"/>
    <property type="molecule type" value="Genomic_DNA"/>
</dbReference>
<evidence type="ECO:0000256" key="2">
    <source>
        <dbReference type="ARBA" id="ARBA00010701"/>
    </source>
</evidence>
<dbReference type="SUPFAM" id="SSF53474">
    <property type="entry name" value="alpha/beta-Hydrolases"/>
    <property type="match status" value="1"/>
</dbReference>
<dbReference type="Gene3D" id="3.40.50.1820">
    <property type="entry name" value="alpha/beta hydrolase"/>
    <property type="match status" value="1"/>
</dbReference>
<evidence type="ECO:0000256" key="3">
    <source>
        <dbReference type="ARBA" id="ARBA00022525"/>
    </source>
</evidence>
<comment type="subcellular location">
    <subcellularLocation>
        <location evidence="1">Secreted</location>
    </subcellularLocation>
</comment>
<evidence type="ECO:0000259" key="6">
    <source>
        <dbReference type="Pfam" id="PF00151"/>
    </source>
</evidence>
<dbReference type="Pfam" id="PF00151">
    <property type="entry name" value="Lipase"/>
    <property type="match status" value="1"/>
</dbReference>
<evidence type="ECO:0000256" key="5">
    <source>
        <dbReference type="SAM" id="SignalP"/>
    </source>
</evidence>
<comment type="similarity">
    <text evidence="2 4">Belongs to the AB hydrolase superfamily. Lipase family.</text>
</comment>
<dbReference type="InterPro" id="IPR000734">
    <property type="entry name" value="TAG_lipase"/>
</dbReference>
<dbReference type="GO" id="GO:0005615">
    <property type="term" value="C:extracellular space"/>
    <property type="evidence" value="ECO:0007669"/>
    <property type="project" value="TreeGrafter"/>
</dbReference>
<keyword evidence="3" id="KW-0964">Secreted</keyword>
<dbReference type="CDD" id="cd00707">
    <property type="entry name" value="Pancreat_lipase_like"/>
    <property type="match status" value="1"/>
</dbReference>
<feature type="domain" description="Lipase" evidence="6">
    <location>
        <begin position="32"/>
        <end position="279"/>
    </location>
</feature>
<organism evidence="7 8">
    <name type="scientific">Euphydryas editha</name>
    <name type="common">Edith's checkerspot</name>
    <dbReference type="NCBI Taxonomy" id="104508"/>
    <lineage>
        <taxon>Eukaryota</taxon>
        <taxon>Metazoa</taxon>
        <taxon>Ecdysozoa</taxon>
        <taxon>Arthropoda</taxon>
        <taxon>Hexapoda</taxon>
        <taxon>Insecta</taxon>
        <taxon>Pterygota</taxon>
        <taxon>Neoptera</taxon>
        <taxon>Endopterygota</taxon>
        <taxon>Lepidoptera</taxon>
        <taxon>Glossata</taxon>
        <taxon>Ditrysia</taxon>
        <taxon>Papilionoidea</taxon>
        <taxon>Nymphalidae</taxon>
        <taxon>Nymphalinae</taxon>
        <taxon>Euphydryas</taxon>
    </lineage>
</organism>
<comment type="caution">
    <text evidence="7">The sequence shown here is derived from an EMBL/GenBank/DDBJ whole genome shotgun (WGS) entry which is preliminary data.</text>
</comment>
<dbReference type="PANTHER" id="PTHR11610">
    <property type="entry name" value="LIPASE"/>
    <property type="match status" value="1"/>
</dbReference>
<accession>A0AAU9VDI4</accession>
<dbReference type="InterPro" id="IPR033906">
    <property type="entry name" value="Lipase_N"/>
</dbReference>
<protein>
    <recommendedName>
        <fullName evidence="6">Lipase domain-containing protein</fullName>
    </recommendedName>
</protein>
<dbReference type="AlphaFoldDB" id="A0AAU9VDI4"/>
<evidence type="ECO:0000313" key="8">
    <source>
        <dbReference type="Proteomes" id="UP001153954"/>
    </source>
</evidence>
<dbReference type="GO" id="GO:0016042">
    <property type="term" value="P:lipid catabolic process"/>
    <property type="evidence" value="ECO:0007669"/>
    <property type="project" value="TreeGrafter"/>
</dbReference>
<dbReference type="PANTHER" id="PTHR11610:SF177">
    <property type="entry name" value="IP13478P-RELATED"/>
    <property type="match status" value="1"/>
</dbReference>
<feature type="signal peptide" evidence="5">
    <location>
        <begin position="1"/>
        <end position="18"/>
    </location>
</feature>
<dbReference type="GO" id="GO:0016298">
    <property type="term" value="F:lipase activity"/>
    <property type="evidence" value="ECO:0007669"/>
    <property type="project" value="InterPro"/>
</dbReference>
<dbReference type="PRINTS" id="PR00821">
    <property type="entry name" value="TAGLIPASE"/>
</dbReference>
<keyword evidence="5" id="KW-0732">Signal</keyword>
<sequence length="323" mass="35913">MSVKIFAAFLLCISSAFSLFEECVIPPLVCPNENITFWLYTRANKNNPHELTVSNPESIISAPWVNNSPIKVLIHGYTGHKDFSPNTEIRPAYMECCDYNIISVDYNKIALEPCYIEAAQNTELVGMCLAQLIDELVQNYRFQLSQFHIIGFSLGGQTAGNVANFLKSGKLDRISGLDPALPLFATLNKTRKLDSSDAHFVDVLHTNALLKGKFEASGHADFYSNGGVMQPGCRSTENQTKSGCDHARAPRYYAESITTTTGFYAIKCSSWISYMIGWCDLMSSEEVIYGEYTPKNSTGLYFFSTNSEPPYALGPRKLITGYL</sequence>
<dbReference type="Proteomes" id="UP001153954">
    <property type="component" value="Unassembled WGS sequence"/>
</dbReference>
<proteinExistence type="inferred from homology"/>
<evidence type="ECO:0000313" key="7">
    <source>
        <dbReference type="EMBL" id="CAH2108308.1"/>
    </source>
</evidence>
<evidence type="ECO:0000256" key="4">
    <source>
        <dbReference type="RuleBase" id="RU004262"/>
    </source>
</evidence>
<feature type="chain" id="PRO_5043538378" description="Lipase domain-containing protein" evidence="5">
    <location>
        <begin position="19"/>
        <end position="323"/>
    </location>
</feature>
<dbReference type="FunFam" id="3.40.50.1820:FF:000076">
    <property type="entry name" value="phospholipase A1"/>
    <property type="match status" value="1"/>
</dbReference>
<gene>
    <name evidence="7" type="ORF">EEDITHA_LOCUS22256</name>
</gene>
<reference evidence="7" key="1">
    <citation type="submission" date="2022-03" db="EMBL/GenBank/DDBJ databases">
        <authorList>
            <person name="Tunstrom K."/>
        </authorList>
    </citation>
    <scope>NUCLEOTIDE SEQUENCE</scope>
</reference>
<evidence type="ECO:0000256" key="1">
    <source>
        <dbReference type="ARBA" id="ARBA00004613"/>
    </source>
</evidence>
<dbReference type="InterPro" id="IPR013818">
    <property type="entry name" value="Lipase"/>
</dbReference>
<keyword evidence="8" id="KW-1185">Reference proteome</keyword>
<name>A0AAU9VDI4_EUPED</name>